<sequence length="161" mass="18292">MQDYSKDNNRNTADPASPTSFTFGHKRSLSIDFEMSKKQRKDSDCSSNKFSEVFSSPESVASSAFEPIIDLDIITNEECNLERRNSMLLAQQQPLKGLPKYNSEYQLHPMFKPEMSTALSLDKTYPAREESERNMTLQEFLLSCPTSPAPDNQAVPRQSQK</sequence>
<dbReference type="AlphaFoldDB" id="A0A9P0QNH0"/>
<reference evidence="2" key="1">
    <citation type="submission" date="2022-03" db="EMBL/GenBank/DDBJ databases">
        <authorList>
            <person name="Legras J.-L."/>
            <person name="Devillers H."/>
            <person name="Grondin C."/>
        </authorList>
    </citation>
    <scope>NUCLEOTIDE SEQUENCE</scope>
    <source>
        <strain evidence="2">CLIB 1423</strain>
    </source>
</reference>
<feature type="compositionally biased region" description="Basic and acidic residues" evidence="1">
    <location>
        <begin position="34"/>
        <end position="44"/>
    </location>
</feature>
<proteinExistence type="predicted"/>
<evidence type="ECO:0000256" key="1">
    <source>
        <dbReference type="SAM" id="MobiDB-lite"/>
    </source>
</evidence>
<keyword evidence="3" id="KW-1185">Reference proteome</keyword>
<comment type="caution">
    <text evidence="2">The sequence shown here is derived from an EMBL/GenBank/DDBJ whole genome shotgun (WGS) entry which is preliminary data.</text>
</comment>
<feature type="compositionally biased region" description="Polar residues" evidence="1">
    <location>
        <begin position="10"/>
        <end position="22"/>
    </location>
</feature>
<dbReference type="Proteomes" id="UP000837801">
    <property type="component" value="Unassembled WGS sequence"/>
</dbReference>
<protein>
    <submittedName>
        <fullName evidence="2">Uncharacterized protein</fullName>
    </submittedName>
</protein>
<gene>
    <name evidence="2" type="ORF">CLIB1423_07S00210</name>
</gene>
<feature type="region of interest" description="Disordered" evidence="1">
    <location>
        <begin position="1"/>
        <end position="60"/>
    </location>
</feature>
<organism evidence="2 3">
    <name type="scientific">[Candida] railenensis</name>
    <dbReference type="NCBI Taxonomy" id="45579"/>
    <lineage>
        <taxon>Eukaryota</taxon>
        <taxon>Fungi</taxon>
        <taxon>Dikarya</taxon>
        <taxon>Ascomycota</taxon>
        <taxon>Saccharomycotina</taxon>
        <taxon>Pichiomycetes</taxon>
        <taxon>Debaryomycetaceae</taxon>
        <taxon>Kurtzmaniella</taxon>
    </lineage>
</organism>
<dbReference type="EMBL" id="CAKXYY010000007">
    <property type="protein sequence ID" value="CAH2352468.1"/>
    <property type="molecule type" value="Genomic_DNA"/>
</dbReference>
<evidence type="ECO:0000313" key="2">
    <source>
        <dbReference type="EMBL" id="CAH2352468.1"/>
    </source>
</evidence>
<feature type="compositionally biased region" description="Polar residues" evidence="1">
    <location>
        <begin position="45"/>
        <end position="60"/>
    </location>
</feature>
<name>A0A9P0QNH0_9ASCO</name>
<evidence type="ECO:0000313" key="3">
    <source>
        <dbReference type="Proteomes" id="UP000837801"/>
    </source>
</evidence>
<accession>A0A9P0QNH0</accession>